<organism evidence="1 2">
    <name type="scientific">Actinoalloteichus fjordicus</name>
    <dbReference type="NCBI Taxonomy" id="1612552"/>
    <lineage>
        <taxon>Bacteria</taxon>
        <taxon>Bacillati</taxon>
        <taxon>Actinomycetota</taxon>
        <taxon>Actinomycetes</taxon>
        <taxon>Pseudonocardiales</taxon>
        <taxon>Pseudonocardiaceae</taxon>
        <taxon>Actinoalloteichus</taxon>
    </lineage>
</organism>
<dbReference type="InterPro" id="IPR025633">
    <property type="entry name" value="DUF4291"/>
</dbReference>
<name>A0AAC9L7I8_9PSEU</name>
<dbReference type="PANTHER" id="PTHR38567:SF1">
    <property type="entry name" value="DUF4291 DOMAIN-CONTAINING PROTEIN"/>
    <property type="match status" value="1"/>
</dbReference>
<dbReference type="PANTHER" id="PTHR38567">
    <property type="entry name" value="DUF4291 DOMAIN-CONTAINING PROTEIN"/>
    <property type="match status" value="1"/>
</dbReference>
<dbReference type="Proteomes" id="UP000185511">
    <property type="component" value="Chromosome"/>
</dbReference>
<dbReference type="EMBL" id="CP016076">
    <property type="protein sequence ID" value="APU12813.1"/>
    <property type="molecule type" value="Genomic_DNA"/>
</dbReference>
<protein>
    <submittedName>
        <fullName evidence="1">DUF4291 family protein</fullName>
    </submittedName>
</protein>
<proteinExistence type="predicted"/>
<sequence length="188" mass="21222">MEHRIRAAYDDETIVVYQAYSPRVARPALAAGTFVAPFSRSRMTWIKPSFLWMMYRSGWATKPDQEVVLAITLRRSGFEWALRNSCPSSFRAGVDADRAAWRARLAASPVRVQWDSDRDLHLARLDRRAVQIGLIGAAVPRYVDEWIVSLRDVTPTAREIHRLVGAGDHAAAEALLPEERPYCADSDV</sequence>
<dbReference type="KEGG" id="acad:UA74_03665"/>
<dbReference type="RefSeq" id="WP_075763810.1">
    <property type="nucleotide sequence ID" value="NZ_CP016076.1"/>
</dbReference>
<gene>
    <name evidence="1" type="ORF">UA74_03665</name>
</gene>
<dbReference type="Pfam" id="PF14124">
    <property type="entry name" value="DUF4291"/>
    <property type="match status" value="1"/>
</dbReference>
<reference evidence="2" key="1">
    <citation type="submission" date="2016-06" db="EMBL/GenBank/DDBJ databases">
        <title>Complete genome sequence of Actinoalloteichus fjordicus DSM 46855 (=ADI127-17), type strain of the new species Actinoalloteichus fjordicus.</title>
        <authorList>
            <person name="Ruckert C."/>
            <person name="Nouioui I."/>
            <person name="Willmese J."/>
            <person name="van Wezel G."/>
            <person name="Klenk H.-P."/>
            <person name="Kalinowski J."/>
            <person name="Zotchev S.B."/>
        </authorList>
    </citation>
    <scope>NUCLEOTIDE SEQUENCE [LARGE SCALE GENOMIC DNA]</scope>
    <source>
        <strain evidence="2">ADI127-7</strain>
    </source>
</reference>
<keyword evidence="2" id="KW-1185">Reference proteome</keyword>
<evidence type="ECO:0000313" key="1">
    <source>
        <dbReference type="EMBL" id="APU12813.1"/>
    </source>
</evidence>
<evidence type="ECO:0000313" key="2">
    <source>
        <dbReference type="Proteomes" id="UP000185511"/>
    </source>
</evidence>
<dbReference type="AlphaFoldDB" id="A0AAC9L7I8"/>
<accession>A0AAC9L7I8</accession>